<dbReference type="EC" id="1.1.5.3" evidence="6"/>
<dbReference type="Gene3D" id="1.10.8.870">
    <property type="entry name" value="Alpha-glycerophosphate oxidase, cap domain"/>
    <property type="match status" value="1"/>
</dbReference>
<evidence type="ECO:0000259" key="7">
    <source>
        <dbReference type="Pfam" id="PF01266"/>
    </source>
</evidence>
<name>A0A3A6REA1_9VIBR</name>
<dbReference type="InterPro" id="IPR036188">
    <property type="entry name" value="FAD/NAD-bd_sf"/>
</dbReference>
<reference evidence="9 10" key="1">
    <citation type="submission" date="2018-08" db="EMBL/GenBank/DDBJ databases">
        <title>Vibrio isolated from the Eastern China Marginal Seas.</title>
        <authorList>
            <person name="Li Y."/>
        </authorList>
    </citation>
    <scope>NUCLEOTIDE SEQUENCE [LARGE SCALE GENOMIC DNA]</scope>
    <source>
        <strain evidence="9 10">BEI233</strain>
    </source>
</reference>
<organism evidence="9 10">
    <name type="scientific">Vibrio sinensis</name>
    <dbReference type="NCBI Taxonomy" id="2302434"/>
    <lineage>
        <taxon>Bacteria</taxon>
        <taxon>Pseudomonadati</taxon>
        <taxon>Pseudomonadota</taxon>
        <taxon>Gammaproteobacteria</taxon>
        <taxon>Vibrionales</taxon>
        <taxon>Vibrionaceae</taxon>
        <taxon>Vibrio</taxon>
    </lineage>
</organism>
<sequence>MSKTRLNTANHDQLLDIIVVGGGINGVGIANDAAGRGLKVGLYEAQDFAGATSSASSKLIHGGLRYLEQYQFRLVSEALSEREILLKKAPHIAYPMRFRLPYQSQLRPKWMLRAGLFLYDHLGKQSTFEKSHYTPLNNNDVLQPPFSHGFEYSDCWVDDARLVILNAIQAQQLGAEVSNYCRVEKAQRENGLWMVQLTDLRSGEQHQRYAKTLVNATGPWVSQFIADNHIEPPPYDVRMVKGSHIIVERLHQEPYAYMIQNDDDRIIFVIPYLDNYSLIGTTDIEYHGDPRTVSIDSSEKQYLIDACNRYFRSTLTTQEIIADFSGVRPLCDDRKSSAQNVTRDYVLHLDCAENQAPLLSIFGGKLTTYRKLAESALEKLAPLLTITQPPWTATTPLSGGNEFQWDANEKELSLLYPYIEQAIRTRWLRAYGSMTRKLLTNVSTKEDLGLRFSHQLYQVEVDFLIESEFVYTIDDLVLRRTKLYLELTNEERSNIRDYIEHKMS</sequence>
<dbReference type="SUPFAM" id="SSF51905">
    <property type="entry name" value="FAD/NAD(P)-binding domain"/>
    <property type="match status" value="1"/>
</dbReference>
<dbReference type="NCBIfam" id="NF009906">
    <property type="entry name" value="PRK13369.1"/>
    <property type="match status" value="1"/>
</dbReference>
<keyword evidence="3 6" id="KW-0285">Flavoprotein</keyword>
<keyword evidence="5 6" id="KW-0560">Oxidoreductase</keyword>
<evidence type="ECO:0000256" key="6">
    <source>
        <dbReference type="RuleBase" id="RU361217"/>
    </source>
</evidence>
<dbReference type="SUPFAM" id="SSF54373">
    <property type="entry name" value="FAD-linked reductases, C-terminal domain"/>
    <property type="match status" value="1"/>
</dbReference>
<dbReference type="PROSITE" id="PS00977">
    <property type="entry name" value="FAD_G3PDH_1"/>
    <property type="match status" value="1"/>
</dbReference>
<dbReference type="InterPro" id="IPR031656">
    <property type="entry name" value="DAO_C"/>
</dbReference>
<comment type="catalytic activity">
    <reaction evidence="6">
        <text>a quinone + sn-glycerol 3-phosphate = dihydroxyacetone phosphate + a quinol</text>
        <dbReference type="Rhea" id="RHEA:18977"/>
        <dbReference type="ChEBI" id="CHEBI:24646"/>
        <dbReference type="ChEBI" id="CHEBI:57597"/>
        <dbReference type="ChEBI" id="CHEBI:57642"/>
        <dbReference type="ChEBI" id="CHEBI:132124"/>
        <dbReference type="EC" id="1.1.5.3"/>
    </reaction>
</comment>
<evidence type="ECO:0000256" key="3">
    <source>
        <dbReference type="ARBA" id="ARBA00022630"/>
    </source>
</evidence>
<dbReference type="PANTHER" id="PTHR11985">
    <property type="entry name" value="GLYCEROL-3-PHOSPHATE DEHYDROGENASE"/>
    <property type="match status" value="1"/>
</dbReference>
<dbReference type="Gene3D" id="3.50.50.60">
    <property type="entry name" value="FAD/NAD(P)-binding domain"/>
    <property type="match status" value="1"/>
</dbReference>
<dbReference type="InterPro" id="IPR006076">
    <property type="entry name" value="FAD-dep_OxRdtase"/>
</dbReference>
<evidence type="ECO:0000256" key="2">
    <source>
        <dbReference type="ARBA" id="ARBA00007330"/>
    </source>
</evidence>
<dbReference type="GO" id="GO:0004368">
    <property type="term" value="F:glycerol-3-phosphate dehydrogenase (quinone) activity"/>
    <property type="evidence" value="ECO:0007669"/>
    <property type="project" value="UniProtKB-EC"/>
</dbReference>
<dbReference type="NCBIfam" id="NF008899">
    <property type="entry name" value="PRK12266.1"/>
    <property type="match status" value="1"/>
</dbReference>
<keyword evidence="10" id="KW-1185">Reference proteome</keyword>
<dbReference type="EMBL" id="QVMU01000001">
    <property type="protein sequence ID" value="RJX75462.1"/>
    <property type="molecule type" value="Genomic_DNA"/>
</dbReference>
<evidence type="ECO:0000313" key="9">
    <source>
        <dbReference type="EMBL" id="RJX75462.1"/>
    </source>
</evidence>
<comment type="similarity">
    <text evidence="2 6">Belongs to the FAD-dependent glycerol-3-phosphate dehydrogenase family.</text>
</comment>
<dbReference type="AlphaFoldDB" id="A0A3A6REA1"/>
<evidence type="ECO:0000259" key="8">
    <source>
        <dbReference type="Pfam" id="PF16901"/>
    </source>
</evidence>
<keyword evidence="4" id="KW-0274">FAD</keyword>
<dbReference type="PANTHER" id="PTHR11985:SF15">
    <property type="entry name" value="GLYCEROL-3-PHOSPHATE DEHYDROGENASE, MITOCHONDRIAL"/>
    <property type="match status" value="1"/>
</dbReference>
<evidence type="ECO:0000313" key="10">
    <source>
        <dbReference type="Proteomes" id="UP000273252"/>
    </source>
</evidence>
<gene>
    <name evidence="9" type="ORF">DZ860_01915</name>
</gene>
<feature type="domain" description="Alpha-glycerophosphate oxidase C-terminal" evidence="8">
    <location>
        <begin position="392"/>
        <end position="492"/>
    </location>
</feature>
<feature type="domain" description="FAD dependent oxidoreductase" evidence="7">
    <location>
        <begin position="16"/>
        <end position="370"/>
    </location>
</feature>
<dbReference type="PROSITE" id="PS00978">
    <property type="entry name" value="FAD_G3PDH_2"/>
    <property type="match status" value="1"/>
</dbReference>
<proteinExistence type="inferred from homology"/>
<dbReference type="Pfam" id="PF16901">
    <property type="entry name" value="DAO_C"/>
    <property type="match status" value="1"/>
</dbReference>
<dbReference type="Proteomes" id="UP000273252">
    <property type="component" value="Unassembled WGS sequence"/>
</dbReference>
<evidence type="ECO:0000256" key="1">
    <source>
        <dbReference type="ARBA" id="ARBA00001974"/>
    </source>
</evidence>
<dbReference type="GO" id="GO:0046168">
    <property type="term" value="P:glycerol-3-phosphate catabolic process"/>
    <property type="evidence" value="ECO:0007669"/>
    <property type="project" value="TreeGrafter"/>
</dbReference>
<dbReference type="InterPro" id="IPR038299">
    <property type="entry name" value="DAO_C_sf"/>
</dbReference>
<dbReference type="GO" id="GO:0009331">
    <property type="term" value="C:glycerol-3-phosphate dehydrogenase (FAD) complex"/>
    <property type="evidence" value="ECO:0007669"/>
    <property type="project" value="UniProtKB-UniRule"/>
</dbReference>
<dbReference type="InterPro" id="IPR000447">
    <property type="entry name" value="G3P_DH_FAD-dep"/>
</dbReference>
<accession>A0A3A6REA1</accession>
<dbReference type="PRINTS" id="PR01001">
    <property type="entry name" value="FADG3PDH"/>
</dbReference>
<protein>
    <recommendedName>
        <fullName evidence="6">Glycerol-3-phosphate dehydrogenase</fullName>
        <ecNumber evidence="6">1.1.5.3</ecNumber>
    </recommendedName>
</protein>
<dbReference type="Gene3D" id="3.30.9.10">
    <property type="entry name" value="D-Amino Acid Oxidase, subunit A, domain 2"/>
    <property type="match status" value="1"/>
</dbReference>
<comment type="caution">
    <text evidence="9">The sequence shown here is derived from an EMBL/GenBank/DDBJ whole genome shotgun (WGS) entry which is preliminary data.</text>
</comment>
<evidence type="ECO:0000256" key="5">
    <source>
        <dbReference type="ARBA" id="ARBA00023002"/>
    </source>
</evidence>
<evidence type="ECO:0000256" key="4">
    <source>
        <dbReference type="ARBA" id="ARBA00022827"/>
    </source>
</evidence>
<dbReference type="RefSeq" id="WP_120029219.1">
    <property type="nucleotide sequence ID" value="NZ_QVMU01000001.1"/>
</dbReference>
<dbReference type="Pfam" id="PF01266">
    <property type="entry name" value="DAO"/>
    <property type="match status" value="1"/>
</dbReference>
<comment type="cofactor">
    <cofactor evidence="1 6">
        <name>FAD</name>
        <dbReference type="ChEBI" id="CHEBI:57692"/>
    </cofactor>
</comment>
<dbReference type="OrthoDB" id="9766796at2"/>